<evidence type="ECO:0000256" key="6">
    <source>
        <dbReference type="SAM" id="Coils"/>
    </source>
</evidence>
<dbReference type="InterPro" id="IPR036213">
    <property type="entry name" value="Calpain_III_sf"/>
</dbReference>
<evidence type="ECO:0000256" key="7">
    <source>
        <dbReference type="SAM" id="MobiDB-lite"/>
    </source>
</evidence>
<dbReference type="Gene3D" id="2.60.120.380">
    <property type="match status" value="1"/>
</dbReference>
<keyword evidence="8" id="KW-0812">Transmembrane</keyword>
<dbReference type="Pfam" id="PF01067">
    <property type="entry name" value="Calpain_III"/>
    <property type="match status" value="1"/>
</dbReference>
<accession>A0ABV0PB97</accession>
<dbReference type="PANTHER" id="PTHR46143:SF1">
    <property type="entry name" value="CALPAIN-7"/>
    <property type="match status" value="1"/>
</dbReference>
<dbReference type="Proteomes" id="UP001476798">
    <property type="component" value="Unassembled WGS sequence"/>
</dbReference>
<feature type="region of interest" description="Disordered" evidence="7">
    <location>
        <begin position="349"/>
        <end position="376"/>
    </location>
</feature>
<evidence type="ECO:0000256" key="1">
    <source>
        <dbReference type="ARBA" id="ARBA00007623"/>
    </source>
</evidence>
<feature type="region of interest" description="Disordered" evidence="7">
    <location>
        <begin position="722"/>
        <end position="744"/>
    </location>
</feature>
<evidence type="ECO:0000256" key="4">
    <source>
        <dbReference type="ARBA" id="ARBA00022807"/>
    </source>
</evidence>
<dbReference type="SMART" id="SM00720">
    <property type="entry name" value="calpain_III"/>
    <property type="match status" value="1"/>
</dbReference>
<comment type="caution">
    <text evidence="10">The sequence shown here is derived from an EMBL/GenBank/DDBJ whole genome shotgun (WGS) entry which is preliminary data.</text>
</comment>
<organism evidence="10 11">
    <name type="scientific">Goodea atripinnis</name>
    <dbReference type="NCBI Taxonomy" id="208336"/>
    <lineage>
        <taxon>Eukaryota</taxon>
        <taxon>Metazoa</taxon>
        <taxon>Chordata</taxon>
        <taxon>Craniata</taxon>
        <taxon>Vertebrata</taxon>
        <taxon>Euteleostomi</taxon>
        <taxon>Actinopterygii</taxon>
        <taxon>Neopterygii</taxon>
        <taxon>Teleostei</taxon>
        <taxon>Neoteleostei</taxon>
        <taxon>Acanthomorphata</taxon>
        <taxon>Ovalentaria</taxon>
        <taxon>Atherinomorphae</taxon>
        <taxon>Cyprinodontiformes</taxon>
        <taxon>Goodeidae</taxon>
        <taxon>Goodea</taxon>
    </lineage>
</organism>
<dbReference type="InterPro" id="IPR016187">
    <property type="entry name" value="CTDL_fold"/>
</dbReference>
<evidence type="ECO:0000256" key="2">
    <source>
        <dbReference type="ARBA" id="ARBA00022670"/>
    </source>
</evidence>
<dbReference type="Pfam" id="PF00648">
    <property type="entry name" value="Peptidase_C2"/>
    <property type="match status" value="1"/>
</dbReference>
<proteinExistence type="inferred from homology"/>
<comment type="similarity">
    <text evidence="1">Belongs to the peptidase C2 family.</text>
</comment>
<dbReference type="SMART" id="SM00230">
    <property type="entry name" value="CysPc"/>
    <property type="match status" value="1"/>
</dbReference>
<keyword evidence="8" id="KW-0472">Membrane</keyword>
<evidence type="ECO:0000256" key="3">
    <source>
        <dbReference type="ARBA" id="ARBA00022801"/>
    </source>
</evidence>
<evidence type="ECO:0000259" key="9">
    <source>
        <dbReference type="PROSITE" id="PS50203"/>
    </source>
</evidence>
<dbReference type="EMBL" id="JAHRIO010070157">
    <property type="protein sequence ID" value="MEQ2180754.1"/>
    <property type="molecule type" value="Genomic_DNA"/>
</dbReference>
<dbReference type="SUPFAM" id="SSF56436">
    <property type="entry name" value="C-type lectin-like"/>
    <property type="match status" value="1"/>
</dbReference>
<gene>
    <name evidence="10" type="ORF">GOODEAATRI_004516</name>
</gene>
<dbReference type="SUPFAM" id="SSF49758">
    <property type="entry name" value="Calpain large subunit, middle domain (domain III)"/>
    <property type="match status" value="1"/>
</dbReference>
<dbReference type="SUPFAM" id="SSF54001">
    <property type="entry name" value="Cysteine proteinases"/>
    <property type="match status" value="1"/>
</dbReference>
<dbReference type="InterPro" id="IPR016186">
    <property type="entry name" value="C-type_lectin-like/link_sf"/>
</dbReference>
<evidence type="ECO:0000256" key="5">
    <source>
        <dbReference type="PROSITE-ProRule" id="PRU00239"/>
    </source>
</evidence>
<dbReference type="InterPro" id="IPR022684">
    <property type="entry name" value="Calpain_cysteine_protease"/>
</dbReference>
<dbReference type="InterPro" id="IPR051297">
    <property type="entry name" value="PalB/RIM13"/>
</dbReference>
<feature type="coiled-coil region" evidence="6">
    <location>
        <begin position="127"/>
        <end position="217"/>
    </location>
</feature>
<evidence type="ECO:0000313" key="11">
    <source>
        <dbReference type="Proteomes" id="UP001476798"/>
    </source>
</evidence>
<dbReference type="PANTHER" id="PTHR46143">
    <property type="entry name" value="CALPAIN-7"/>
    <property type="match status" value="1"/>
</dbReference>
<keyword evidence="6" id="KW-0175">Coiled coil</keyword>
<dbReference type="InterPro" id="IPR038765">
    <property type="entry name" value="Papain-like_cys_pep_sf"/>
</dbReference>
<keyword evidence="2" id="KW-0645">Protease</keyword>
<reference evidence="10 11" key="1">
    <citation type="submission" date="2021-06" db="EMBL/GenBank/DDBJ databases">
        <authorList>
            <person name="Palmer J.M."/>
        </authorList>
    </citation>
    <scope>NUCLEOTIDE SEQUENCE [LARGE SCALE GENOMIC DNA]</scope>
    <source>
        <strain evidence="10 11">GA_2019</strain>
        <tissue evidence="10">Muscle</tissue>
    </source>
</reference>
<protein>
    <recommendedName>
        <fullName evidence="9">Calpain catalytic domain-containing protein</fullName>
    </recommendedName>
</protein>
<feature type="domain" description="Calpain catalytic" evidence="9">
    <location>
        <begin position="414"/>
        <end position="714"/>
    </location>
</feature>
<dbReference type="InterPro" id="IPR022683">
    <property type="entry name" value="Calpain_III"/>
</dbReference>
<evidence type="ECO:0000313" key="10">
    <source>
        <dbReference type="EMBL" id="MEQ2180754.1"/>
    </source>
</evidence>
<sequence length="744" mass="84559">MEQDVTYTTVVFKTKKPLQPEVQKKEEETVYDEVKVRSEATEKLGTNPKKEEEIVYDELKACSEKNQHTLDMNASAELLLDKKEDDRRRWYQQLAWCLGTLFVSLLLGVIAVCIYFASLPNSGVSKLDQLKTNQTALLEENNNLTNLNNKLTADFENLRIDHSNLTIQFDSLVEAFNVSESRIANLTTEKQKLATQNQKLESERKNLTEQIQNLETRWNEQNVSRAQWSIDAYCPKAKISVVSERTCSPCPDGWLVFQSSCYAVNNAGIPHRKTWEEARKHCREKSSDLVVVFDESEKALIYAGMAGSKLEGLQDKVTEYLDRVQALHNAGTKSSCGAGSGGPVRQFSPLGPDFSLHDRPQPQPIRAVQSSEPQGQRYTAEEIEVLRSTSTINGIAYMPFMSVDLKERFAFPVPFSDKTGKLALSPKQKAIFSRWVRPDEICNNPTMIMSVSSFSIKQTVVSDCSFVASLAISAAYERRYNKKLITRYKCSERLRGEPEYNPCGKYMVKLHINGVPRKVIIDDYLPVDRNGELLCSYSSNRNELWVSLIEKAYMKVMGGYDFPGSNSLKNPWSHLRWKGRYCERDEKNWTPELLKYLNFDPKTAQKFDNADPPPFIDGIRINSPHYLTKIRLTSAGTHTFTLVVSQYEKQNTINYTLRINGQWKGLSAGGCGNYKDSYKNNPIYQINLERPGPLLVELRGSRQYSVGFEMVAVSTVGDPGPASFQKKNSGDYRYSKPHTENIYQ</sequence>
<dbReference type="InterPro" id="IPR001300">
    <property type="entry name" value="Peptidase_C2_calpain_cat"/>
</dbReference>
<keyword evidence="3" id="KW-0378">Hydrolase</keyword>
<dbReference type="InterPro" id="IPR022682">
    <property type="entry name" value="Calpain_domain_III"/>
</dbReference>
<comment type="caution">
    <text evidence="5">Lacks conserved residue(s) required for the propagation of feature annotation.</text>
</comment>
<feature type="transmembrane region" description="Helical" evidence="8">
    <location>
        <begin position="94"/>
        <end position="117"/>
    </location>
</feature>
<dbReference type="Gene3D" id="3.10.100.10">
    <property type="entry name" value="Mannose-Binding Protein A, subunit A"/>
    <property type="match status" value="1"/>
</dbReference>
<keyword evidence="8" id="KW-1133">Transmembrane helix</keyword>
<keyword evidence="11" id="KW-1185">Reference proteome</keyword>
<keyword evidence="4" id="KW-0788">Thiol protease</keyword>
<evidence type="ECO:0000256" key="8">
    <source>
        <dbReference type="SAM" id="Phobius"/>
    </source>
</evidence>
<name>A0ABV0PB97_9TELE</name>
<feature type="compositionally biased region" description="Basic and acidic residues" evidence="7">
    <location>
        <begin position="728"/>
        <end position="744"/>
    </location>
</feature>
<dbReference type="PRINTS" id="PR00704">
    <property type="entry name" value="CALPAIN"/>
</dbReference>
<dbReference type="PROSITE" id="PS50203">
    <property type="entry name" value="CALPAIN_CAT"/>
    <property type="match status" value="1"/>
</dbReference>